<evidence type="ECO:0000313" key="8">
    <source>
        <dbReference type="EMBL" id="MDT2965581.1"/>
    </source>
</evidence>
<reference evidence="8" key="2">
    <citation type="submission" date="2023-03" db="EMBL/GenBank/DDBJ databases">
        <authorList>
            <person name="Shen W."/>
            <person name="Cai J."/>
        </authorList>
    </citation>
    <scope>NUCLEOTIDE SEQUENCE</scope>
    <source>
        <strain evidence="8">K72-2</strain>
    </source>
</reference>
<keyword evidence="2 6" id="KW-0378">Hydrolase</keyword>
<sequence>MNTFTNPVLKGFSPDPSVCGVGEDFYLVTSTFAYFPGVPIYHSKDLVNWTQIGNVLERDSQLPLDQAGHSQGIFAPCLRYHEGTFYMITTNVTHGGNFVVTATDPKGPWSDPYYLEDAPGIDPSLFFDEDGRCYYVGTRPNPKGVTYNGDWEVWLQELDLNTMRLIGVSTSLWKGAMRDVVWPEGPHLYKKDGYYYLMIAEGGTGFNHCVTIARSQQVAGPYLGNPNNPILTHRHLGKDFPVCNVGHGDLVETTTGKWYMTCLASRNYEGYSNLGRETFLAEVVWEDGWPVVNPGHGQLLDVQEHALPLSPVPETSQFSLAEENVAFVYLRNPHPADYNRTVRPGWLRLTPGEATLSDVASPTYIGLRQKAMNYHFRVDIQPSLAKGEACGLALIQSNDYHVRLEITETENGYLAQLIRTLAGVEETLGRTTFTGDRFVLQFTGALQQLTAKVIVAEEEHLVAEAVAIHYLSTEIAGGFVGCTMGLYATRTAPQATGYVDAYQIEHQVN</sequence>
<dbReference type="InterPro" id="IPR006710">
    <property type="entry name" value="Glyco_hydro_43"/>
</dbReference>
<dbReference type="Gene3D" id="2.115.10.20">
    <property type="entry name" value="Glycosyl hydrolase domain, family 43"/>
    <property type="match status" value="1"/>
</dbReference>
<evidence type="ECO:0000313" key="10">
    <source>
        <dbReference type="Proteomes" id="UP000422837"/>
    </source>
</evidence>
<dbReference type="EMBL" id="JARQDV010000009">
    <property type="protein sequence ID" value="MDT2965581.1"/>
    <property type="molecule type" value="Genomic_DNA"/>
</dbReference>
<comment type="similarity">
    <text evidence="1 6">Belongs to the glycosyl hydrolase 43 family.</text>
</comment>
<dbReference type="GO" id="GO:0005975">
    <property type="term" value="P:carbohydrate metabolic process"/>
    <property type="evidence" value="ECO:0007669"/>
    <property type="project" value="InterPro"/>
</dbReference>
<organism evidence="8 11">
    <name type="scientific">Enterococcus casseliflavus</name>
    <name type="common">Enterococcus flavescens</name>
    <dbReference type="NCBI Taxonomy" id="37734"/>
    <lineage>
        <taxon>Bacteria</taxon>
        <taxon>Bacillati</taxon>
        <taxon>Bacillota</taxon>
        <taxon>Bacilli</taxon>
        <taxon>Lactobacillales</taxon>
        <taxon>Enterococcaceae</taxon>
        <taxon>Enterococcus</taxon>
    </lineage>
</organism>
<evidence type="ECO:0000256" key="1">
    <source>
        <dbReference type="ARBA" id="ARBA00009865"/>
    </source>
</evidence>
<dbReference type="InterPro" id="IPR051795">
    <property type="entry name" value="Glycosyl_Hydrlase_43"/>
</dbReference>
<evidence type="ECO:0000313" key="11">
    <source>
        <dbReference type="Proteomes" id="UP001268896"/>
    </source>
</evidence>
<feature type="site" description="Important for catalytic activity, responsible for pKa modulation of the active site Glu and correct orientation of both the proton donor and substrate" evidence="5">
    <location>
        <position position="122"/>
    </location>
</feature>
<dbReference type="Pfam" id="PF17851">
    <property type="entry name" value="GH43_C2"/>
    <property type="match status" value="1"/>
</dbReference>
<evidence type="ECO:0000259" key="7">
    <source>
        <dbReference type="Pfam" id="PF17851"/>
    </source>
</evidence>
<evidence type="ECO:0000256" key="6">
    <source>
        <dbReference type="RuleBase" id="RU361187"/>
    </source>
</evidence>
<protein>
    <submittedName>
        <fullName evidence="9">Family 43 glycosylhydrolase</fullName>
    </submittedName>
    <submittedName>
        <fullName evidence="8">Glycoside hydrolase family 43 protein</fullName>
    </submittedName>
</protein>
<dbReference type="Pfam" id="PF04616">
    <property type="entry name" value="Glyco_hydro_43"/>
    <property type="match status" value="1"/>
</dbReference>
<dbReference type="SUPFAM" id="SSF49899">
    <property type="entry name" value="Concanavalin A-like lectins/glucanases"/>
    <property type="match status" value="1"/>
</dbReference>
<evidence type="ECO:0000256" key="2">
    <source>
        <dbReference type="ARBA" id="ARBA00022801"/>
    </source>
</evidence>
<evidence type="ECO:0000313" key="9">
    <source>
        <dbReference type="EMBL" id="QGN28599.1"/>
    </source>
</evidence>
<keyword evidence="3 6" id="KW-0326">Glycosidase</keyword>
<dbReference type="PANTHER" id="PTHR42812">
    <property type="entry name" value="BETA-XYLOSIDASE"/>
    <property type="match status" value="1"/>
</dbReference>
<gene>
    <name evidence="9" type="ORF">GFU50_03360</name>
    <name evidence="8" type="ORF">P7I32_13275</name>
</gene>
<name>A0AAW8UUU0_ENTCA</name>
<dbReference type="Proteomes" id="UP000422837">
    <property type="component" value="Chromosome"/>
</dbReference>
<evidence type="ECO:0000256" key="4">
    <source>
        <dbReference type="PIRSR" id="PIRSR606710-1"/>
    </source>
</evidence>
<feature type="domain" description="Beta-xylosidase C-terminal Concanavalin A-like" evidence="7">
    <location>
        <begin position="317"/>
        <end position="500"/>
    </location>
</feature>
<feature type="active site" description="Proton acceptor" evidence="4">
    <location>
        <position position="15"/>
    </location>
</feature>
<dbReference type="PANTHER" id="PTHR42812:SF12">
    <property type="entry name" value="BETA-XYLOSIDASE-RELATED"/>
    <property type="match status" value="1"/>
</dbReference>
<dbReference type="Gene3D" id="2.60.120.200">
    <property type="match status" value="1"/>
</dbReference>
<reference evidence="9 10" key="1">
    <citation type="submission" date="2019-11" db="EMBL/GenBank/DDBJ databases">
        <title>Detection and genome characteristic of a blood enterococcus casselifavus isolate from Zhengzhou,china.</title>
        <authorList>
            <person name="Wen P."/>
        </authorList>
    </citation>
    <scope>NUCLEOTIDE SEQUENCE [LARGE SCALE GENOMIC DNA]</scope>
    <source>
        <strain evidence="9 10">EC291</strain>
    </source>
</reference>
<feature type="active site" description="Proton donor" evidence="4">
    <location>
        <position position="184"/>
    </location>
</feature>
<dbReference type="AlphaFoldDB" id="A0AAW8UUU0"/>
<evidence type="ECO:0000256" key="3">
    <source>
        <dbReference type="ARBA" id="ARBA00023295"/>
    </source>
</evidence>
<proteinExistence type="inferred from homology"/>
<dbReference type="Proteomes" id="UP001268896">
    <property type="component" value="Unassembled WGS sequence"/>
</dbReference>
<dbReference type="RefSeq" id="WP_081117180.1">
    <property type="nucleotide sequence ID" value="NZ_CP046123.1"/>
</dbReference>
<dbReference type="InterPro" id="IPR013320">
    <property type="entry name" value="ConA-like_dom_sf"/>
</dbReference>
<dbReference type="GO" id="GO:0004553">
    <property type="term" value="F:hydrolase activity, hydrolyzing O-glycosyl compounds"/>
    <property type="evidence" value="ECO:0007669"/>
    <property type="project" value="InterPro"/>
</dbReference>
<dbReference type="InterPro" id="IPR023296">
    <property type="entry name" value="Glyco_hydro_beta-prop_sf"/>
</dbReference>
<accession>A0AAW8UUU0</accession>
<dbReference type="SUPFAM" id="SSF75005">
    <property type="entry name" value="Arabinanase/levansucrase/invertase"/>
    <property type="match status" value="1"/>
</dbReference>
<dbReference type="EMBL" id="CP046123">
    <property type="protein sequence ID" value="QGN28599.1"/>
    <property type="molecule type" value="Genomic_DNA"/>
</dbReference>
<dbReference type="InterPro" id="IPR041542">
    <property type="entry name" value="GH43_C2"/>
</dbReference>
<dbReference type="CDD" id="cd18617">
    <property type="entry name" value="GH43_XynB-like"/>
    <property type="match status" value="1"/>
</dbReference>
<evidence type="ECO:0000256" key="5">
    <source>
        <dbReference type="PIRSR" id="PIRSR606710-2"/>
    </source>
</evidence>